<dbReference type="Gene3D" id="3.30.160.60">
    <property type="entry name" value="Classic Zinc Finger"/>
    <property type="match status" value="7"/>
</dbReference>
<evidence type="ECO:0000256" key="4">
    <source>
        <dbReference type="ARBA" id="ARBA00022771"/>
    </source>
</evidence>
<sequence length="480" mass="56927">MNDSSAYISFLQPASTFTCNICLKEFVSDEELFNHFTHHESMLDPNPIIDEFDGKLTKEFYSQLSDRSCKSTSHKVVLNQNTEYSNVDLNILNACSMCKKIFKSHSSLKRHQKFAHLSKKPYMCTVCHRRFLQLSLLSTHSLLHQRIKQKEYKCQICEKTFSNTKIFQKHIFLSHACQDKHFCYACCNFFSDKEHLTQHIKNHLVSETFDCNKCEKQYKTESALKKHRCFNDGLRPYLCKTCGKRFIRLYHLKRHSTLHAKTAEFIRSKKSNPDYLKNENLADLIETDFPDLFSKETEAEDLYDINKRFECYICNKRWFSLKNYKEHFLIIHKEVNFNACHICSKQFTKTSLVKRHLIIHSKEKEFKCDTCYKTFSTMITMKQHAEKHATKEKLNSYQKSDKTGFQKHVLKHENSRSAIFNCTFCKKKFLKKKLLNEHILTSHSFFAECQCDIYETKFDSYHLDSQMLSQADLERSECFK</sequence>
<keyword evidence="10" id="KW-1185">Reference proteome</keyword>
<dbReference type="InterPro" id="IPR013087">
    <property type="entry name" value="Znf_C2H2_type"/>
</dbReference>
<proteinExistence type="predicted"/>
<gene>
    <name evidence="9" type="ORF">TNIN_45201</name>
</gene>
<dbReference type="AlphaFoldDB" id="A0A8X6ICH4"/>
<evidence type="ECO:0000313" key="10">
    <source>
        <dbReference type="Proteomes" id="UP000886998"/>
    </source>
</evidence>
<dbReference type="PANTHER" id="PTHR24394:SF29">
    <property type="entry name" value="MYONEURIN"/>
    <property type="match status" value="1"/>
</dbReference>
<dbReference type="GO" id="GO:0008270">
    <property type="term" value="F:zinc ion binding"/>
    <property type="evidence" value="ECO:0007669"/>
    <property type="project" value="UniProtKB-KW"/>
</dbReference>
<dbReference type="Proteomes" id="UP000886998">
    <property type="component" value="Unassembled WGS sequence"/>
</dbReference>
<evidence type="ECO:0000256" key="1">
    <source>
        <dbReference type="ARBA" id="ARBA00004123"/>
    </source>
</evidence>
<feature type="domain" description="C2H2-type" evidence="8">
    <location>
        <begin position="181"/>
        <end position="208"/>
    </location>
</feature>
<name>A0A8X6ICH4_9ARAC</name>
<reference evidence="9" key="1">
    <citation type="submission" date="2020-08" db="EMBL/GenBank/DDBJ databases">
        <title>Multicomponent nature underlies the extraordinary mechanical properties of spider dragline silk.</title>
        <authorList>
            <person name="Kono N."/>
            <person name="Nakamura H."/>
            <person name="Mori M."/>
            <person name="Yoshida Y."/>
            <person name="Ohtoshi R."/>
            <person name="Malay A.D."/>
            <person name="Moran D.A.P."/>
            <person name="Tomita M."/>
            <person name="Numata K."/>
            <person name="Arakawa K."/>
        </authorList>
    </citation>
    <scope>NUCLEOTIDE SEQUENCE</scope>
</reference>
<protein>
    <recommendedName>
        <fullName evidence="8">C2H2-type domain-containing protein</fullName>
    </recommendedName>
</protein>
<keyword evidence="4 7" id="KW-0863">Zinc-finger</keyword>
<dbReference type="SUPFAM" id="SSF57667">
    <property type="entry name" value="beta-beta-alpha zinc fingers"/>
    <property type="match status" value="3"/>
</dbReference>
<feature type="domain" description="C2H2-type" evidence="8">
    <location>
        <begin position="209"/>
        <end position="236"/>
    </location>
</feature>
<feature type="domain" description="C2H2-type" evidence="8">
    <location>
        <begin position="152"/>
        <end position="180"/>
    </location>
</feature>
<dbReference type="Pfam" id="PF00096">
    <property type="entry name" value="zf-C2H2"/>
    <property type="match status" value="2"/>
</dbReference>
<keyword evidence="6" id="KW-0539">Nucleus</keyword>
<comment type="subcellular location">
    <subcellularLocation>
        <location evidence="1">Nucleus</location>
    </subcellularLocation>
</comment>
<dbReference type="FunFam" id="3.30.160.60:FF:000446">
    <property type="entry name" value="Zinc finger protein"/>
    <property type="match status" value="1"/>
</dbReference>
<evidence type="ECO:0000256" key="5">
    <source>
        <dbReference type="ARBA" id="ARBA00022833"/>
    </source>
</evidence>
<dbReference type="SMART" id="SM00355">
    <property type="entry name" value="ZnF_C2H2"/>
    <property type="match status" value="11"/>
</dbReference>
<dbReference type="OrthoDB" id="6435614at2759"/>
<evidence type="ECO:0000313" key="9">
    <source>
        <dbReference type="EMBL" id="GFS39541.1"/>
    </source>
</evidence>
<dbReference type="PROSITE" id="PS50157">
    <property type="entry name" value="ZINC_FINGER_C2H2_2"/>
    <property type="match status" value="10"/>
</dbReference>
<dbReference type="GO" id="GO:0005634">
    <property type="term" value="C:nucleus"/>
    <property type="evidence" value="ECO:0007669"/>
    <property type="project" value="UniProtKB-SubCell"/>
</dbReference>
<evidence type="ECO:0000256" key="2">
    <source>
        <dbReference type="ARBA" id="ARBA00022723"/>
    </source>
</evidence>
<dbReference type="PANTHER" id="PTHR24394">
    <property type="entry name" value="ZINC FINGER PROTEIN"/>
    <property type="match status" value="1"/>
</dbReference>
<keyword evidence="5" id="KW-0862">Zinc</keyword>
<feature type="domain" description="C2H2-type" evidence="8">
    <location>
        <begin position="338"/>
        <end position="365"/>
    </location>
</feature>
<keyword evidence="2" id="KW-0479">Metal-binding</keyword>
<keyword evidence="3" id="KW-0677">Repeat</keyword>
<evidence type="ECO:0000259" key="8">
    <source>
        <dbReference type="PROSITE" id="PS50157"/>
    </source>
</evidence>
<feature type="domain" description="C2H2-type" evidence="8">
    <location>
        <begin position="237"/>
        <end position="264"/>
    </location>
</feature>
<dbReference type="Pfam" id="PF13912">
    <property type="entry name" value="zf-C2H2_6"/>
    <property type="match status" value="1"/>
</dbReference>
<feature type="domain" description="C2H2-type" evidence="8">
    <location>
        <begin position="122"/>
        <end position="149"/>
    </location>
</feature>
<evidence type="ECO:0000256" key="7">
    <source>
        <dbReference type="PROSITE-ProRule" id="PRU00042"/>
    </source>
</evidence>
<accession>A0A8X6ICH4</accession>
<dbReference type="GO" id="GO:0000981">
    <property type="term" value="F:DNA-binding transcription factor activity, RNA polymerase II-specific"/>
    <property type="evidence" value="ECO:0007669"/>
    <property type="project" value="TreeGrafter"/>
</dbReference>
<dbReference type="EMBL" id="BMAV01025205">
    <property type="protein sequence ID" value="GFS39541.1"/>
    <property type="molecule type" value="Genomic_DNA"/>
</dbReference>
<dbReference type="PROSITE" id="PS00028">
    <property type="entry name" value="ZINC_FINGER_C2H2_1"/>
    <property type="match status" value="10"/>
</dbReference>
<organism evidence="9 10">
    <name type="scientific">Trichonephila inaurata madagascariensis</name>
    <dbReference type="NCBI Taxonomy" id="2747483"/>
    <lineage>
        <taxon>Eukaryota</taxon>
        <taxon>Metazoa</taxon>
        <taxon>Ecdysozoa</taxon>
        <taxon>Arthropoda</taxon>
        <taxon>Chelicerata</taxon>
        <taxon>Arachnida</taxon>
        <taxon>Araneae</taxon>
        <taxon>Araneomorphae</taxon>
        <taxon>Entelegynae</taxon>
        <taxon>Araneoidea</taxon>
        <taxon>Nephilidae</taxon>
        <taxon>Trichonephila</taxon>
        <taxon>Trichonephila inaurata</taxon>
    </lineage>
</organism>
<comment type="caution">
    <text evidence="9">The sequence shown here is derived from an EMBL/GenBank/DDBJ whole genome shotgun (WGS) entry which is preliminary data.</text>
</comment>
<feature type="domain" description="C2H2-type" evidence="8">
    <location>
        <begin position="17"/>
        <end position="39"/>
    </location>
</feature>
<dbReference type="InterPro" id="IPR036236">
    <property type="entry name" value="Znf_C2H2_sf"/>
</dbReference>
<evidence type="ECO:0000256" key="6">
    <source>
        <dbReference type="ARBA" id="ARBA00023242"/>
    </source>
</evidence>
<feature type="domain" description="C2H2-type" evidence="8">
    <location>
        <begin position="93"/>
        <end position="121"/>
    </location>
</feature>
<feature type="domain" description="C2H2-type" evidence="8">
    <location>
        <begin position="420"/>
        <end position="444"/>
    </location>
</feature>
<evidence type="ECO:0000256" key="3">
    <source>
        <dbReference type="ARBA" id="ARBA00022737"/>
    </source>
</evidence>
<feature type="domain" description="C2H2-type" evidence="8">
    <location>
        <begin position="366"/>
        <end position="393"/>
    </location>
</feature>